<dbReference type="SUPFAM" id="SSF51445">
    <property type="entry name" value="(Trans)glycosidases"/>
    <property type="match status" value="1"/>
</dbReference>
<feature type="domain" description="Beta-glucuronidase C-terminal" evidence="2">
    <location>
        <begin position="423"/>
        <end position="559"/>
    </location>
</feature>
<name>A0AAJ0ICN2_9PEZI</name>
<dbReference type="GeneID" id="87873727"/>
<accession>A0AAJ0ICN2</accession>
<protein>
    <recommendedName>
        <fullName evidence="2">Beta-glucuronidase C-terminal domain-containing protein</fullName>
    </recommendedName>
</protein>
<evidence type="ECO:0000259" key="2">
    <source>
        <dbReference type="Pfam" id="PF16862"/>
    </source>
</evidence>
<organism evidence="3 4">
    <name type="scientific">Neurospora hispaniola</name>
    <dbReference type="NCBI Taxonomy" id="588809"/>
    <lineage>
        <taxon>Eukaryota</taxon>
        <taxon>Fungi</taxon>
        <taxon>Dikarya</taxon>
        <taxon>Ascomycota</taxon>
        <taxon>Pezizomycotina</taxon>
        <taxon>Sordariomycetes</taxon>
        <taxon>Sordariomycetidae</taxon>
        <taxon>Sordariales</taxon>
        <taxon>Sordariaceae</taxon>
        <taxon>Neurospora</taxon>
    </lineage>
</organism>
<dbReference type="PANTHER" id="PTHR36183:SF2">
    <property type="entry name" value="BETA-GLUCURONIDASE C-TERMINAL DOMAIN-CONTAINING PROTEIN"/>
    <property type="match status" value="1"/>
</dbReference>
<gene>
    <name evidence="3" type="ORF">B0T23DRAFT_353087</name>
</gene>
<dbReference type="RefSeq" id="XP_062695530.1">
    <property type="nucleotide sequence ID" value="XM_062836105.1"/>
</dbReference>
<dbReference type="Proteomes" id="UP001285908">
    <property type="component" value="Unassembled WGS sequence"/>
</dbReference>
<dbReference type="AlphaFoldDB" id="A0AAJ0ICN2"/>
<dbReference type="InterPro" id="IPR031728">
    <property type="entry name" value="GlcAase_C"/>
</dbReference>
<proteinExistence type="predicted"/>
<feature type="chain" id="PRO_5042545631" description="Beta-glucuronidase C-terminal domain-containing protein" evidence="1">
    <location>
        <begin position="20"/>
        <end position="564"/>
    </location>
</feature>
<evidence type="ECO:0000256" key="1">
    <source>
        <dbReference type="SAM" id="SignalP"/>
    </source>
</evidence>
<sequence>MKRILGLIAYASVPTVINAVQISVDETAPSNPVFDAYVSYSIEFSSFPDYAGNNSRPNTFSENLLDNLGKITGTKPYIRVGGNTQDYALYNASLPYSLNGTIDPKRSSDYPTTIFIGPSFFESYNSFKNTRFIHGFNLGLGGNRTSGWQTLLDTVPLACKALGGGKLFAWTYGNEPDLFSTSAQGPVRPPSWNEAEYVDQWLNGTRKIHESLERNCPDLAKNGTYGYIAPSFAGVGNKLKAPKAWGEGLNEDNNIKLFATHNYISGATSPGVTLQGTLMNHSMTKASVDAHIVEYNQVKAIDAAAPPLIFGETNSLYNQGRPGLSNTFGAALWGVDFNLYSASVGFKRVHMHMGTDYRYASWQPIATNKATIGTKAPYYGNIAVASFLAPPPSSPYDSPATSLATSLATVKHLPISSTPFLSAYAAYHSSNLTRLILINLQSYNTTASGEGLAPLPPSSLTPRPSVTFNFTLPAAYLLTDGGKEKQVVVKRLMANGSDAITGITWDGWSYNWELDEGRPVRLANVTRTSESERAWVGEGTSDGGKAGLGVVVEAGSAALVEFVW</sequence>
<reference evidence="3 4" key="1">
    <citation type="journal article" date="2023" name="Mol. Phylogenet. Evol.">
        <title>Genome-scale phylogeny and comparative genomics of the fungal order Sordariales.</title>
        <authorList>
            <person name="Hensen N."/>
            <person name="Bonometti L."/>
            <person name="Westerberg I."/>
            <person name="Brannstrom I.O."/>
            <person name="Guillou S."/>
            <person name="Cros-Aarteil S."/>
            <person name="Calhoun S."/>
            <person name="Haridas S."/>
            <person name="Kuo A."/>
            <person name="Mondo S."/>
            <person name="Pangilinan J."/>
            <person name="Riley R."/>
            <person name="LaButti K."/>
            <person name="Andreopoulos B."/>
            <person name="Lipzen A."/>
            <person name="Chen C."/>
            <person name="Yan M."/>
            <person name="Daum C."/>
            <person name="Ng V."/>
            <person name="Clum A."/>
            <person name="Steindorff A."/>
            <person name="Ohm R.A."/>
            <person name="Martin F."/>
            <person name="Silar P."/>
            <person name="Natvig D.O."/>
            <person name="Lalanne C."/>
            <person name="Gautier V."/>
            <person name="Ament-Velasquez S.L."/>
            <person name="Kruys A."/>
            <person name="Hutchinson M.I."/>
            <person name="Powell A.J."/>
            <person name="Barry K."/>
            <person name="Miller A.N."/>
            <person name="Grigoriev I.V."/>
            <person name="Debuchy R."/>
            <person name="Gladieux P."/>
            <person name="Hiltunen Thoren M."/>
            <person name="Johannesson H."/>
        </authorList>
    </citation>
    <scope>NUCLEOTIDE SEQUENCE [LARGE SCALE GENOMIC DNA]</scope>
    <source>
        <strain evidence="3 4">FGSC 10403</strain>
    </source>
</reference>
<evidence type="ECO:0000313" key="4">
    <source>
        <dbReference type="Proteomes" id="UP001285908"/>
    </source>
</evidence>
<keyword evidence="1" id="KW-0732">Signal</keyword>
<feature type="signal peptide" evidence="1">
    <location>
        <begin position="1"/>
        <end position="19"/>
    </location>
</feature>
<dbReference type="Pfam" id="PF16862">
    <property type="entry name" value="Glyco_hydro_79C"/>
    <property type="match status" value="1"/>
</dbReference>
<evidence type="ECO:0000313" key="3">
    <source>
        <dbReference type="EMBL" id="KAK3497266.1"/>
    </source>
</evidence>
<dbReference type="EMBL" id="JAULSX010000002">
    <property type="protein sequence ID" value="KAK3497266.1"/>
    <property type="molecule type" value="Genomic_DNA"/>
</dbReference>
<dbReference type="InterPro" id="IPR017853">
    <property type="entry name" value="GH"/>
</dbReference>
<keyword evidence="4" id="KW-1185">Reference proteome</keyword>
<dbReference type="InterPro" id="IPR052974">
    <property type="entry name" value="GH79_Enzymes"/>
</dbReference>
<dbReference type="PANTHER" id="PTHR36183">
    <property type="entry name" value="BETA-GLUCURONIDASE"/>
    <property type="match status" value="1"/>
</dbReference>
<dbReference type="Gene3D" id="3.20.20.80">
    <property type="entry name" value="Glycosidases"/>
    <property type="match status" value="1"/>
</dbReference>
<comment type="caution">
    <text evidence="3">The sequence shown here is derived from an EMBL/GenBank/DDBJ whole genome shotgun (WGS) entry which is preliminary data.</text>
</comment>